<accession>A0ABT0NHE0</accession>
<keyword evidence="1" id="KW-1133">Transmembrane helix</keyword>
<dbReference type="EMBL" id="SNUZ01000007">
    <property type="protein sequence ID" value="MCL3787519.1"/>
    <property type="molecule type" value="Genomic_DNA"/>
</dbReference>
<feature type="transmembrane region" description="Helical" evidence="1">
    <location>
        <begin position="59"/>
        <end position="77"/>
    </location>
</feature>
<keyword evidence="1" id="KW-0812">Transmembrane</keyword>
<evidence type="ECO:0000313" key="3">
    <source>
        <dbReference type="Proteomes" id="UP001056693"/>
    </source>
</evidence>
<evidence type="ECO:0000256" key="1">
    <source>
        <dbReference type="SAM" id="Phobius"/>
    </source>
</evidence>
<keyword evidence="3" id="KW-1185">Reference proteome</keyword>
<feature type="transmembrane region" description="Helical" evidence="1">
    <location>
        <begin position="84"/>
        <end position="105"/>
    </location>
</feature>
<feature type="transmembrane region" description="Helical" evidence="1">
    <location>
        <begin position="111"/>
        <end position="134"/>
    </location>
</feature>
<dbReference type="InterPro" id="IPR023804">
    <property type="entry name" value="DUF3792_TM"/>
</dbReference>
<keyword evidence="1" id="KW-0472">Membrane</keyword>
<gene>
    <name evidence="2" type="ORF">E2N93_05790</name>
</gene>
<dbReference type="Pfam" id="PF12670">
    <property type="entry name" value="DUF3792"/>
    <property type="match status" value="1"/>
</dbReference>
<evidence type="ECO:0000313" key="2">
    <source>
        <dbReference type="EMBL" id="MCL3787519.1"/>
    </source>
</evidence>
<dbReference type="NCBIfam" id="TIGR04086">
    <property type="entry name" value="TIGR04086_membr"/>
    <property type="match status" value="1"/>
</dbReference>
<name>A0ABT0NHE0_9FIRM</name>
<feature type="transmembrane region" description="Helical" evidence="1">
    <location>
        <begin position="24"/>
        <end position="47"/>
    </location>
</feature>
<dbReference type="Proteomes" id="UP001056693">
    <property type="component" value="Unassembled WGS sequence"/>
</dbReference>
<sequence length="143" mass="14963">MSILIFILFGGIFMSDKKQLIKSVFVGVLTSALTEIILMSLFSLLIITSGLLPADITDYIMVAVTAMSVFCGGFICAKVNKSSGLICGLLTAAAVFVIITVIGLLQSEAVLTPLSLIKLGAMLICGCAGGVLGVNQKEKVFIK</sequence>
<proteinExistence type="predicted"/>
<reference evidence="2 3" key="1">
    <citation type="submission" date="2019-03" db="EMBL/GenBank/DDBJ databases">
        <authorList>
            <person name="Molinero N."/>
            <person name="Sanchez B."/>
            <person name="Walker A."/>
            <person name="Duncan S."/>
            <person name="Delgado S."/>
            <person name="Margolles A."/>
        </authorList>
    </citation>
    <scope>NUCLEOTIDE SEQUENCE [LARGE SCALE GENOMIC DNA]</scope>
    <source>
        <strain evidence="2 3">IPLA60002</strain>
    </source>
</reference>
<organism evidence="2 3">
    <name type="scientific">Ruminococcus bromii</name>
    <dbReference type="NCBI Taxonomy" id="40518"/>
    <lineage>
        <taxon>Bacteria</taxon>
        <taxon>Bacillati</taxon>
        <taxon>Bacillota</taxon>
        <taxon>Clostridia</taxon>
        <taxon>Eubacteriales</taxon>
        <taxon>Oscillospiraceae</taxon>
        <taxon>Ruminococcus</taxon>
    </lineage>
</organism>
<protein>
    <submittedName>
        <fullName evidence="2">TIGR04086 family membrane protein</fullName>
    </submittedName>
</protein>
<comment type="caution">
    <text evidence="2">The sequence shown here is derived from an EMBL/GenBank/DDBJ whole genome shotgun (WGS) entry which is preliminary data.</text>
</comment>